<name>A0ABD3KZ97_EUCGL</name>
<dbReference type="Proteomes" id="UP001634007">
    <property type="component" value="Unassembled WGS sequence"/>
</dbReference>
<reference evidence="2 3" key="1">
    <citation type="submission" date="2024-11" db="EMBL/GenBank/DDBJ databases">
        <title>Chromosome-level genome assembly of Eucalyptus globulus Labill. provides insights into its genome evolution.</title>
        <authorList>
            <person name="Li X."/>
        </authorList>
    </citation>
    <scope>NUCLEOTIDE SEQUENCE [LARGE SCALE GENOMIC DNA]</scope>
    <source>
        <strain evidence="2">CL2024</strain>
        <tissue evidence="2">Fresh tender leaves</tissue>
    </source>
</reference>
<proteinExistence type="predicted"/>
<dbReference type="AlphaFoldDB" id="A0ABD3KZ97"/>
<accession>A0ABD3KZ97</accession>
<evidence type="ECO:0000256" key="1">
    <source>
        <dbReference type="SAM" id="MobiDB-lite"/>
    </source>
</evidence>
<protein>
    <submittedName>
        <fullName evidence="2">Uncharacterized protein</fullName>
    </submittedName>
</protein>
<evidence type="ECO:0000313" key="2">
    <source>
        <dbReference type="EMBL" id="KAL3745025.1"/>
    </source>
</evidence>
<gene>
    <name evidence="2" type="ORF">ACJRO7_014179</name>
</gene>
<keyword evidence="3" id="KW-1185">Reference proteome</keyword>
<dbReference type="EMBL" id="JBJKBG010000003">
    <property type="protein sequence ID" value="KAL3745025.1"/>
    <property type="molecule type" value="Genomic_DNA"/>
</dbReference>
<feature type="non-terminal residue" evidence="2">
    <location>
        <position position="82"/>
    </location>
</feature>
<sequence length="82" mass="8766">ARWNLRESSLTPNKGVAVQASLGCAGSWYSKSSRSWIVGDARAARVIAARRNYGPAGAAANQATVERESSLQGATRQRRCSD</sequence>
<organism evidence="2 3">
    <name type="scientific">Eucalyptus globulus</name>
    <name type="common">Tasmanian blue gum</name>
    <dbReference type="NCBI Taxonomy" id="34317"/>
    <lineage>
        <taxon>Eukaryota</taxon>
        <taxon>Viridiplantae</taxon>
        <taxon>Streptophyta</taxon>
        <taxon>Embryophyta</taxon>
        <taxon>Tracheophyta</taxon>
        <taxon>Spermatophyta</taxon>
        <taxon>Magnoliopsida</taxon>
        <taxon>eudicotyledons</taxon>
        <taxon>Gunneridae</taxon>
        <taxon>Pentapetalae</taxon>
        <taxon>rosids</taxon>
        <taxon>malvids</taxon>
        <taxon>Myrtales</taxon>
        <taxon>Myrtaceae</taxon>
        <taxon>Myrtoideae</taxon>
        <taxon>Eucalypteae</taxon>
        <taxon>Eucalyptus</taxon>
    </lineage>
</organism>
<feature type="non-terminal residue" evidence="2">
    <location>
        <position position="1"/>
    </location>
</feature>
<feature type="region of interest" description="Disordered" evidence="1">
    <location>
        <begin position="57"/>
        <end position="82"/>
    </location>
</feature>
<evidence type="ECO:0000313" key="3">
    <source>
        <dbReference type="Proteomes" id="UP001634007"/>
    </source>
</evidence>
<comment type="caution">
    <text evidence="2">The sequence shown here is derived from an EMBL/GenBank/DDBJ whole genome shotgun (WGS) entry which is preliminary data.</text>
</comment>